<keyword evidence="3 8" id="KW-0732">Signal</keyword>
<dbReference type="AlphaFoldDB" id="A0A251STU5"/>
<reference evidence="10" key="3">
    <citation type="submission" date="2020-06" db="EMBL/GenBank/DDBJ databases">
        <title>Helianthus annuus Genome sequencing and assembly Release 2.</title>
        <authorList>
            <person name="Gouzy J."/>
            <person name="Langlade N."/>
            <person name="Munos S."/>
        </authorList>
    </citation>
    <scope>NUCLEOTIDE SEQUENCE</scope>
    <source>
        <tissue evidence="10">Leaves</tissue>
    </source>
</reference>
<dbReference type="InterPro" id="IPR013210">
    <property type="entry name" value="LRR_N_plant-typ"/>
</dbReference>
<dbReference type="GO" id="GO:0005886">
    <property type="term" value="C:plasma membrane"/>
    <property type="evidence" value="ECO:0000318"/>
    <property type="project" value="GO_Central"/>
</dbReference>
<keyword evidence="4" id="KW-0677">Repeat</keyword>
<dbReference type="InterPro" id="IPR001611">
    <property type="entry name" value="Leu-rich_rpt"/>
</dbReference>
<dbReference type="Pfam" id="PF13855">
    <property type="entry name" value="LRR_8"/>
    <property type="match status" value="1"/>
</dbReference>
<dbReference type="InterPro" id="IPR032675">
    <property type="entry name" value="LRR_dom_sf"/>
</dbReference>
<accession>A0A251STU5</accession>
<keyword evidence="7" id="KW-1133">Transmembrane helix</keyword>
<evidence type="ECO:0000256" key="6">
    <source>
        <dbReference type="ARBA" id="ARBA00023180"/>
    </source>
</evidence>
<keyword evidence="7" id="KW-0812">Transmembrane</keyword>
<feature type="domain" description="Leucine-rich repeat-containing N-terminal plant-type" evidence="9">
    <location>
        <begin position="28"/>
        <end position="70"/>
    </location>
</feature>
<dbReference type="PANTHER" id="PTHR48007:SF80">
    <property type="entry name" value="LEUCINE-RICH REPEAT-CONTAINING, PLANT-TYPE, LEUCINE-RICH REPEAT DOMAIN SUPERFAMILY"/>
    <property type="match status" value="1"/>
</dbReference>
<evidence type="ECO:0000256" key="4">
    <source>
        <dbReference type="ARBA" id="ARBA00022737"/>
    </source>
</evidence>
<dbReference type="InterPro" id="IPR046959">
    <property type="entry name" value="PRK1-6/SRF4-like"/>
</dbReference>
<feature type="signal peptide" evidence="8">
    <location>
        <begin position="1"/>
        <end position="26"/>
    </location>
</feature>
<dbReference type="Gene3D" id="3.80.10.10">
    <property type="entry name" value="Ribonuclease Inhibitor"/>
    <property type="match status" value="1"/>
</dbReference>
<dbReference type="STRING" id="4232.A0A251STU5"/>
<reference evidence="10 12" key="1">
    <citation type="journal article" date="2017" name="Nature">
        <title>The sunflower genome provides insights into oil metabolism, flowering and Asterid evolution.</title>
        <authorList>
            <person name="Badouin H."/>
            <person name="Gouzy J."/>
            <person name="Grassa C.J."/>
            <person name="Murat F."/>
            <person name="Staton S.E."/>
            <person name="Cottret L."/>
            <person name="Lelandais-Briere C."/>
            <person name="Owens G.L."/>
            <person name="Carrere S."/>
            <person name="Mayjonade B."/>
            <person name="Legrand L."/>
            <person name="Gill N."/>
            <person name="Kane N.C."/>
            <person name="Bowers J.E."/>
            <person name="Hubner S."/>
            <person name="Bellec A."/>
            <person name="Berard A."/>
            <person name="Berges H."/>
            <person name="Blanchet N."/>
            <person name="Boniface M.C."/>
            <person name="Brunel D."/>
            <person name="Catrice O."/>
            <person name="Chaidir N."/>
            <person name="Claudel C."/>
            <person name="Donnadieu C."/>
            <person name="Faraut T."/>
            <person name="Fievet G."/>
            <person name="Helmstetter N."/>
            <person name="King M."/>
            <person name="Knapp S.J."/>
            <person name="Lai Z."/>
            <person name="Le Paslier M.C."/>
            <person name="Lippi Y."/>
            <person name="Lorenzon L."/>
            <person name="Mandel J.R."/>
            <person name="Marage G."/>
            <person name="Marchand G."/>
            <person name="Marquand E."/>
            <person name="Bret-Mestries E."/>
            <person name="Morien E."/>
            <person name="Nambeesan S."/>
            <person name="Nguyen T."/>
            <person name="Pegot-Espagnet P."/>
            <person name="Pouilly N."/>
            <person name="Raftis F."/>
            <person name="Sallet E."/>
            <person name="Schiex T."/>
            <person name="Thomas J."/>
            <person name="Vandecasteele C."/>
            <person name="Vares D."/>
            <person name="Vear F."/>
            <person name="Vautrin S."/>
            <person name="Crespi M."/>
            <person name="Mangin B."/>
            <person name="Burke J.M."/>
            <person name="Salse J."/>
            <person name="Munos S."/>
            <person name="Vincourt P."/>
            <person name="Rieseberg L.H."/>
            <person name="Langlade N.B."/>
        </authorList>
    </citation>
    <scope>NUCLEOTIDE SEQUENCE [LARGE SCALE GENOMIC DNA]</scope>
    <source>
        <strain evidence="12">cv. SF193</strain>
        <tissue evidence="10">Leaves</tissue>
    </source>
</reference>
<evidence type="ECO:0000256" key="5">
    <source>
        <dbReference type="ARBA" id="ARBA00023136"/>
    </source>
</evidence>
<proteinExistence type="predicted"/>
<dbReference type="Pfam" id="PF08263">
    <property type="entry name" value="LRRNT_2"/>
    <property type="match status" value="1"/>
</dbReference>
<organism evidence="11 12">
    <name type="scientific">Helianthus annuus</name>
    <name type="common">Common sunflower</name>
    <dbReference type="NCBI Taxonomy" id="4232"/>
    <lineage>
        <taxon>Eukaryota</taxon>
        <taxon>Viridiplantae</taxon>
        <taxon>Streptophyta</taxon>
        <taxon>Embryophyta</taxon>
        <taxon>Tracheophyta</taxon>
        <taxon>Spermatophyta</taxon>
        <taxon>Magnoliopsida</taxon>
        <taxon>eudicotyledons</taxon>
        <taxon>Gunneridae</taxon>
        <taxon>Pentapetalae</taxon>
        <taxon>asterids</taxon>
        <taxon>campanulids</taxon>
        <taxon>Asterales</taxon>
        <taxon>Asteraceae</taxon>
        <taxon>Asteroideae</taxon>
        <taxon>Heliantheae alliance</taxon>
        <taxon>Heliantheae</taxon>
        <taxon>Helianthus</taxon>
    </lineage>
</organism>
<dbReference type="PANTHER" id="PTHR48007">
    <property type="entry name" value="LEUCINE-RICH REPEAT RECEPTOR-LIKE PROTEIN KINASE PXC1"/>
    <property type="match status" value="1"/>
</dbReference>
<reference evidence="11" key="2">
    <citation type="submission" date="2017-02" db="EMBL/GenBank/DDBJ databases">
        <title>Sunflower complete genome.</title>
        <authorList>
            <person name="Langlade N."/>
            <person name="Munos S."/>
        </authorList>
    </citation>
    <scope>NUCLEOTIDE SEQUENCE [LARGE SCALE GENOMIC DNA]</scope>
    <source>
        <tissue evidence="11">Leaves</tissue>
    </source>
</reference>
<feature type="transmembrane region" description="Helical" evidence="7">
    <location>
        <begin position="228"/>
        <end position="251"/>
    </location>
</feature>
<name>A0A251STU5_HELAN</name>
<dbReference type="FunFam" id="3.80.10.10:FF:000041">
    <property type="entry name" value="LRR receptor-like serine/threonine-protein kinase ERECTA"/>
    <property type="match status" value="1"/>
</dbReference>
<evidence type="ECO:0000256" key="2">
    <source>
        <dbReference type="ARBA" id="ARBA00022614"/>
    </source>
</evidence>
<keyword evidence="5 7" id="KW-0472">Membrane</keyword>
<evidence type="ECO:0000256" key="8">
    <source>
        <dbReference type="SAM" id="SignalP"/>
    </source>
</evidence>
<dbReference type="Proteomes" id="UP000215914">
    <property type="component" value="Chromosome 13"/>
</dbReference>
<evidence type="ECO:0000313" key="11">
    <source>
        <dbReference type="EMBL" id="OTG02297.1"/>
    </source>
</evidence>
<gene>
    <name evidence="11" type="ORF">HannXRQ_Chr13g0411421</name>
    <name evidence="10" type="ORF">HanXRQr2_Chr13g0598351</name>
</gene>
<dbReference type="Gramene" id="mRNA:HanXRQr2_Chr13g0598351">
    <property type="protein sequence ID" value="CDS:HanXRQr2_Chr13g0598351.1"/>
    <property type="gene ID" value="HanXRQr2_Chr13g0598351"/>
</dbReference>
<dbReference type="InParanoid" id="A0A251STU5"/>
<evidence type="ECO:0000313" key="10">
    <source>
        <dbReference type="EMBL" id="KAF5774267.1"/>
    </source>
</evidence>
<dbReference type="EMBL" id="CM007902">
    <property type="protein sequence ID" value="OTG02297.1"/>
    <property type="molecule type" value="Genomic_DNA"/>
</dbReference>
<comment type="subcellular location">
    <subcellularLocation>
        <location evidence="1">Membrane</location>
    </subcellularLocation>
</comment>
<sequence>MACFLPPYWLPLLMLHVLLATSPVLSDQNDPARLLKFKSSLNNVGHLHNWDPDIPPCTGESPNWNGMICNKDGNVFGLLLENMGLSGMIDVDTLAEVTSIRTISFMNNSFEGAMPNFLKIVTLRGIFLSNNKFSGEIGSDAFKGMSSLRRVELANNNFSGKIPTSLTQMPILVDLQLQNNQFEGEIPEFEQKDLKVNFANNRLVGSIPEGLSNQDPSSFAGTPKYACFIWLLSLLFWLIFKAACNDIYFLICCK</sequence>
<keyword evidence="6" id="KW-0325">Glycoprotein</keyword>
<dbReference type="OMA" id="SPCGWIG"/>
<keyword evidence="2" id="KW-0433">Leucine-rich repeat</keyword>
<protein>
    <submittedName>
        <fullName evidence="10">Leucine-rich repeat-containing, plant-type, leucine-rich repeat domain superfamily</fullName>
    </submittedName>
    <submittedName>
        <fullName evidence="11">Putative leucine-rich repeat protein, plant-type</fullName>
    </submittedName>
</protein>
<dbReference type="SUPFAM" id="SSF52058">
    <property type="entry name" value="L domain-like"/>
    <property type="match status" value="1"/>
</dbReference>
<keyword evidence="12" id="KW-1185">Reference proteome</keyword>
<evidence type="ECO:0000256" key="3">
    <source>
        <dbReference type="ARBA" id="ARBA00022729"/>
    </source>
</evidence>
<dbReference type="GO" id="GO:0004674">
    <property type="term" value="F:protein serine/threonine kinase activity"/>
    <property type="evidence" value="ECO:0000318"/>
    <property type="project" value="GO_Central"/>
</dbReference>
<feature type="chain" id="PRO_5041122770" evidence="8">
    <location>
        <begin position="27"/>
        <end position="254"/>
    </location>
</feature>
<evidence type="ECO:0000256" key="7">
    <source>
        <dbReference type="SAM" id="Phobius"/>
    </source>
</evidence>
<evidence type="ECO:0000256" key="1">
    <source>
        <dbReference type="ARBA" id="ARBA00004370"/>
    </source>
</evidence>
<evidence type="ECO:0000259" key="9">
    <source>
        <dbReference type="Pfam" id="PF08263"/>
    </source>
</evidence>
<dbReference type="EMBL" id="MNCJ02000328">
    <property type="protein sequence ID" value="KAF5774267.1"/>
    <property type="molecule type" value="Genomic_DNA"/>
</dbReference>
<evidence type="ECO:0000313" key="12">
    <source>
        <dbReference type="Proteomes" id="UP000215914"/>
    </source>
</evidence>